<evidence type="ECO:0000313" key="2">
    <source>
        <dbReference type="EMBL" id="QEH32051.1"/>
    </source>
</evidence>
<proteinExistence type="inferred from homology"/>
<dbReference type="AlphaFoldDB" id="A0A5B9VW18"/>
<organism evidence="2 3">
    <name type="scientific">Aquisphaera giovannonii</name>
    <dbReference type="NCBI Taxonomy" id="406548"/>
    <lineage>
        <taxon>Bacteria</taxon>
        <taxon>Pseudomonadati</taxon>
        <taxon>Planctomycetota</taxon>
        <taxon>Planctomycetia</taxon>
        <taxon>Isosphaerales</taxon>
        <taxon>Isosphaeraceae</taxon>
        <taxon>Aquisphaera</taxon>
    </lineage>
</organism>
<evidence type="ECO:0000313" key="3">
    <source>
        <dbReference type="Proteomes" id="UP000324233"/>
    </source>
</evidence>
<dbReference type="OrthoDB" id="269409at2"/>
<gene>
    <name evidence="2" type="ORF">OJF2_05200</name>
</gene>
<evidence type="ECO:0000256" key="1">
    <source>
        <dbReference type="ARBA" id="ARBA00009820"/>
    </source>
</evidence>
<name>A0A5B9VW18_9BACT</name>
<dbReference type="Gene3D" id="2.120.10.30">
    <property type="entry name" value="TolB, C-terminal domain"/>
    <property type="match status" value="2"/>
</dbReference>
<dbReference type="PANTHER" id="PTHR36842">
    <property type="entry name" value="PROTEIN TOLB HOMOLOG"/>
    <property type="match status" value="1"/>
</dbReference>
<sequence>MLLAPAALLSLAALGWSDPAGDRLVVSSFRTGELELFAVDTATGDAVNLTRSPGSIEKYPACSYDGGRVSFISNREGTDNLYVMRADGSEVRQLTREKPGINAGMASWTADGQWLYFGLFGGGPPRMCRIRPDGSDFRVVGEGIDPAVSPDGTRIAFARQLGDGHHLFVAKADGSDARQLTKAGNGWAGVHAAWTPDGRRIVYADRVGEALELFACEPDSGLIIQLTRLGAAATSPSVSPDGERITFRLCDEVYWRSGETSRRAYSERRADKRPVWIMKSDGSEPHLIEVLHYQTTIDGSRAPFLRTTAGR</sequence>
<accession>A0A5B9VW18</accession>
<dbReference type="SUPFAM" id="SSF69304">
    <property type="entry name" value="Tricorn protease N-terminal domain"/>
    <property type="match status" value="1"/>
</dbReference>
<keyword evidence="3" id="KW-1185">Reference proteome</keyword>
<dbReference type="RefSeq" id="WP_148590951.1">
    <property type="nucleotide sequence ID" value="NZ_CP042997.1"/>
</dbReference>
<dbReference type="InterPro" id="IPR011659">
    <property type="entry name" value="WD40"/>
</dbReference>
<dbReference type="Proteomes" id="UP000324233">
    <property type="component" value="Chromosome"/>
</dbReference>
<dbReference type="Pfam" id="PF07676">
    <property type="entry name" value="PD40"/>
    <property type="match status" value="5"/>
</dbReference>
<protein>
    <submittedName>
        <fullName evidence="2">Translocation protein TolB</fullName>
    </submittedName>
</protein>
<dbReference type="InterPro" id="IPR011042">
    <property type="entry name" value="6-blade_b-propeller_TolB-like"/>
</dbReference>
<dbReference type="PANTHER" id="PTHR36842:SF1">
    <property type="entry name" value="PROTEIN TOLB"/>
    <property type="match status" value="1"/>
</dbReference>
<dbReference type="EMBL" id="CP042997">
    <property type="protein sequence ID" value="QEH32051.1"/>
    <property type="molecule type" value="Genomic_DNA"/>
</dbReference>
<reference evidence="2 3" key="1">
    <citation type="submission" date="2019-08" db="EMBL/GenBank/DDBJ databases">
        <title>Deep-cultivation of Planctomycetes and their phenomic and genomic characterization uncovers novel biology.</title>
        <authorList>
            <person name="Wiegand S."/>
            <person name="Jogler M."/>
            <person name="Boedeker C."/>
            <person name="Pinto D."/>
            <person name="Vollmers J."/>
            <person name="Rivas-Marin E."/>
            <person name="Kohn T."/>
            <person name="Peeters S.H."/>
            <person name="Heuer A."/>
            <person name="Rast P."/>
            <person name="Oberbeckmann S."/>
            <person name="Bunk B."/>
            <person name="Jeske O."/>
            <person name="Meyerdierks A."/>
            <person name="Storesund J.E."/>
            <person name="Kallscheuer N."/>
            <person name="Luecker S."/>
            <person name="Lage O.M."/>
            <person name="Pohl T."/>
            <person name="Merkel B.J."/>
            <person name="Hornburger P."/>
            <person name="Mueller R.-W."/>
            <person name="Bruemmer F."/>
            <person name="Labrenz M."/>
            <person name="Spormann A.M."/>
            <person name="Op den Camp H."/>
            <person name="Overmann J."/>
            <person name="Amann R."/>
            <person name="Jetten M.S.M."/>
            <person name="Mascher T."/>
            <person name="Medema M.H."/>
            <person name="Devos D.P."/>
            <person name="Kaster A.-K."/>
            <person name="Ovreas L."/>
            <person name="Rohde M."/>
            <person name="Galperin M.Y."/>
            <person name="Jogler C."/>
        </authorList>
    </citation>
    <scope>NUCLEOTIDE SEQUENCE [LARGE SCALE GENOMIC DNA]</scope>
    <source>
        <strain evidence="2 3">OJF2</strain>
    </source>
</reference>
<dbReference type="KEGG" id="agv:OJF2_05200"/>
<comment type="similarity">
    <text evidence="1">Belongs to the TolB family.</text>
</comment>